<dbReference type="Proteomes" id="UP000594260">
    <property type="component" value="Unplaced"/>
</dbReference>
<dbReference type="AlphaFoldDB" id="A0A7M7JVP2"/>
<protein>
    <submittedName>
        <fullName evidence="3">Uncharacterized protein</fullName>
    </submittedName>
</protein>
<dbReference type="GeneID" id="111248939"/>
<keyword evidence="2" id="KW-0732">Signal</keyword>
<name>A0A7M7JVP2_VARDE</name>
<proteinExistence type="predicted"/>
<organism evidence="3 4">
    <name type="scientific">Varroa destructor</name>
    <name type="common">Honeybee mite</name>
    <dbReference type="NCBI Taxonomy" id="109461"/>
    <lineage>
        <taxon>Eukaryota</taxon>
        <taxon>Metazoa</taxon>
        <taxon>Ecdysozoa</taxon>
        <taxon>Arthropoda</taxon>
        <taxon>Chelicerata</taxon>
        <taxon>Arachnida</taxon>
        <taxon>Acari</taxon>
        <taxon>Parasitiformes</taxon>
        <taxon>Mesostigmata</taxon>
        <taxon>Gamasina</taxon>
        <taxon>Dermanyssoidea</taxon>
        <taxon>Varroidae</taxon>
        <taxon>Varroa</taxon>
    </lineage>
</organism>
<evidence type="ECO:0000313" key="4">
    <source>
        <dbReference type="Proteomes" id="UP000594260"/>
    </source>
</evidence>
<feature type="signal peptide" evidence="2">
    <location>
        <begin position="1"/>
        <end position="21"/>
    </location>
</feature>
<feature type="chain" id="PRO_5029803046" evidence="2">
    <location>
        <begin position="22"/>
        <end position="387"/>
    </location>
</feature>
<evidence type="ECO:0000256" key="2">
    <source>
        <dbReference type="SAM" id="SignalP"/>
    </source>
</evidence>
<dbReference type="KEGG" id="vde:111248939"/>
<accession>A0A7M7JVP2</accession>
<sequence>MLLKTILRSFVLAVSTIVVKGVDVTTTVPIVPTELTSTLSAQVTVLDHRRGALTRDIGPHSEEPRAGRAFSPEISVTAKPISVGRSVNIDDHLNEQNLAILFPHLYSHLTGAHENAHSRNPVQVSAQPAIEHSRIWDMLEQTHSERRKQVPQPTTSTTTTTTPRPVSIQPPHIEKKPDVNSKLTASSKTLPMSPALLPQLLEELKNDETIRDTAVRQLHRRILFDIIRMAIGAKSVNASDAGLQKTILVSGQKRSLMPPISVSAPAATTTTTPAEISTTTATTGSAEQLFEEVHREGYVDLEHMGNDHVCFHYKGVLGAPPKGKSENSPPQASLPSHPLTETDPTLLQLSQQVQDNWDDFVDKIRQVAKASWEHMTKQMAQSIHNMV</sequence>
<keyword evidence="4" id="KW-1185">Reference proteome</keyword>
<dbReference type="EnsemblMetazoa" id="XM_022802076">
    <property type="protein sequence ID" value="XP_022657811"/>
    <property type="gene ID" value="LOC111248939"/>
</dbReference>
<reference evidence="3" key="1">
    <citation type="submission" date="2021-01" db="UniProtKB">
        <authorList>
            <consortium name="EnsemblMetazoa"/>
        </authorList>
    </citation>
    <scope>IDENTIFICATION</scope>
</reference>
<dbReference type="InParanoid" id="A0A7M7JVP2"/>
<dbReference type="RefSeq" id="XP_022657811.1">
    <property type="nucleotide sequence ID" value="XM_022802076.1"/>
</dbReference>
<feature type="region of interest" description="Disordered" evidence="1">
    <location>
        <begin position="144"/>
        <end position="179"/>
    </location>
</feature>
<evidence type="ECO:0000256" key="1">
    <source>
        <dbReference type="SAM" id="MobiDB-lite"/>
    </source>
</evidence>
<feature type="region of interest" description="Disordered" evidence="1">
    <location>
        <begin position="320"/>
        <end position="342"/>
    </location>
</feature>
<evidence type="ECO:0000313" key="3">
    <source>
        <dbReference type="EnsemblMetazoa" id="XP_022657811"/>
    </source>
</evidence>